<keyword evidence="5" id="KW-0862">Zinc</keyword>
<dbReference type="PROSITE" id="PS51272">
    <property type="entry name" value="SLH"/>
    <property type="match status" value="2"/>
</dbReference>
<dbReference type="PROSITE" id="PS52035">
    <property type="entry name" value="PEPTIDASE_M14"/>
    <property type="match status" value="1"/>
</dbReference>
<comment type="caution">
    <text evidence="10">The sequence shown here is derived from an EMBL/GenBank/DDBJ whole genome shotgun (WGS) entry which is preliminary data.</text>
</comment>
<dbReference type="Pfam" id="PF00246">
    <property type="entry name" value="Peptidase_M14"/>
    <property type="match status" value="1"/>
</dbReference>
<dbReference type="InterPro" id="IPR001119">
    <property type="entry name" value="SLH_dom"/>
</dbReference>
<keyword evidence="4" id="KW-0378">Hydrolase</keyword>
<dbReference type="SUPFAM" id="SSF53187">
    <property type="entry name" value="Zn-dependent exopeptidases"/>
    <property type="match status" value="1"/>
</dbReference>
<evidence type="ECO:0000259" key="9">
    <source>
        <dbReference type="PROSITE" id="PS52035"/>
    </source>
</evidence>
<comment type="cofactor">
    <cofactor evidence="1">
        <name>Zn(2+)</name>
        <dbReference type="ChEBI" id="CHEBI:29105"/>
    </cofactor>
</comment>
<reference evidence="10" key="1">
    <citation type="submission" date="2020-04" db="EMBL/GenBank/DDBJ databases">
        <authorList>
            <person name="Zhang T."/>
        </authorList>
    </citation>
    <scope>NUCLEOTIDE SEQUENCE</scope>
    <source>
        <strain evidence="10">HKST-UBA11</strain>
    </source>
</reference>
<feature type="domain" description="SLH" evidence="8">
    <location>
        <begin position="140"/>
        <end position="213"/>
    </location>
</feature>
<dbReference type="GO" id="GO:0004181">
    <property type="term" value="F:metallocarboxypeptidase activity"/>
    <property type="evidence" value="ECO:0007669"/>
    <property type="project" value="InterPro"/>
</dbReference>
<dbReference type="Gene3D" id="3.40.630.10">
    <property type="entry name" value="Zn peptidases"/>
    <property type="match status" value="1"/>
</dbReference>
<feature type="domain" description="SLH" evidence="8">
    <location>
        <begin position="74"/>
        <end position="137"/>
    </location>
</feature>
<dbReference type="Pfam" id="PF00395">
    <property type="entry name" value="SLH"/>
    <property type="match status" value="2"/>
</dbReference>
<dbReference type="PANTHER" id="PTHR11705">
    <property type="entry name" value="PROTEASE FAMILY M14 CARBOXYPEPTIDASE A,B"/>
    <property type="match status" value="1"/>
</dbReference>
<protein>
    <submittedName>
        <fullName evidence="10">DUF2817 domain-containing protein</fullName>
    </submittedName>
</protein>
<dbReference type="SMART" id="SM00631">
    <property type="entry name" value="Zn_pept"/>
    <property type="match status" value="1"/>
</dbReference>
<reference evidence="10" key="2">
    <citation type="journal article" date="2021" name="Microbiome">
        <title>Successional dynamics and alternative stable states in a saline activated sludge microbial community over 9 years.</title>
        <authorList>
            <person name="Wang Y."/>
            <person name="Ye J."/>
            <person name="Ju F."/>
            <person name="Liu L."/>
            <person name="Boyd J.A."/>
            <person name="Deng Y."/>
            <person name="Parks D.H."/>
            <person name="Jiang X."/>
            <person name="Yin X."/>
            <person name="Woodcroft B.J."/>
            <person name="Tyson G.W."/>
            <person name="Hugenholtz P."/>
            <person name="Polz M.F."/>
            <person name="Zhang T."/>
        </authorList>
    </citation>
    <scope>NUCLEOTIDE SEQUENCE</scope>
    <source>
        <strain evidence="10">HKST-UBA11</strain>
    </source>
</reference>
<evidence type="ECO:0000256" key="4">
    <source>
        <dbReference type="ARBA" id="ARBA00022801"/>
    </source>
</evidence>
<feature type="active site" description="Proton donor/acceptor" evidence="7">
    <location>
        <position position="436"/>
    </location>
</feature>
<sequence>MFGYSVLTEINGQVACQQIFPDISSNNPFCEYIGYLTHQEVVSKNICFNPDRPLTRGELSKLVVESSDLSIKTEGNNFSDVSSDHTFYRYINTLHKDGIVNGYSDGTFRPDESVSRAAFLKFVHNSVRFRREYLFPETTQKQVFADVSTDNVFYEFVQNVSVATISNENGDSVAIISGYSDGNFHPNAKITRAEAAKILTNTMKYTQIETHNCEEYYCEDLYEGKISIPEAVINEVSIIGETTEGRQIVRHDFGSGCNTVLLIGAIHGDEGNTANLMHEFIVELTNEVSMIPAGTRVIVVPELNKDGIVATTRNNSRGVDLNRNFNTTDWQADTYIGNLYVPGGGGEYPASEVETRLLTSLTTDITPDVVLSYHSNAAFVVPNKISEAVDYAERYAEFSGYLYTGGEENNGFLYEITGTYENWIAEQLNIPAIVVELESKNDSEFDRNKEALWDIIQRDYY</sequence>
<evidence type="ECO:0000256" key="7">
    <source>
        <dbReference type="PROSITE-ProRule" id="PRU01379"/>
    </source>
</evidence>
<accession>A0A955L7H6</accession>
<keyword evidence="6" id="KW-0482">Metalloprotease</keyword>
<dbReference type="Proteomes" id="UP000754563">
    <property type="component" value="Unassembled WGS sequence"/>
</dbReference>
<keyword evidence="3" id="KW-0645">Protease</keyword>
<evidence type="ECO:0000256" key="1">
    <source>
        <dbReference type="ARBA" id="ARBA00001947"/>
    </source>
</evidence>
<feature type="domain" description="Peptidase M14" evidence="9">
    <location>
        <begin position="209"/>
        <end position="461"/>
    </location>
</feature>
<dbReference type="GO" id="GO:0006508">
    <property type="term" value="P:proteolysis"/>
    <property type="evidence" value="ECO:0007669"/>
    <property type="project" value="UniProtKB-KW"/>
</dbReference>
<organism evidence="10 11">
    <name type="scientific">Candidatus Dojkabacteria bacterium</name>
    <dbReference type="NCBI Taxonomy" id="2099670"/>
    <lineage>
        <taxon>Bacteria</taxon>
        <taxon>Candidatus Dojkabacteria</taxon>
    </lineage>
</organism>
<dbReference type="GO" id="GO:0008270">
    <property type="term" value="F:zinc ion binding"/>
    <property type="evidence" value="ECO:0007669"/>
    <property type="project" value="InterPro"/>
</dbReference>
<dbReference type="AlphaFoldDB" id="A0A955L7H6"/>
<evidence type="ECO:0000256" key="6">
    <source>
        <dbReference type="ARBA" id="ARBA00023049"/>
    </source>
</evidence>
<evidence type="ECO:0000256" key="3">
    <source>
        <dbReference type="ARBA" id="ARBA00022670"/>
    </source>
</evidence>
<proteinExistence type="inferred from homology"/>
<evidence type="ECO:0000313" key="11">
    <source>
        <dbReference type="Proteomes" id="UP000754563"/>
    </source>
</evidence>
<evidence type="ECO:0000259" key="8">
    <source>
        <dbReference type="PROSITE" id="PS51272"/>
    </source>
</evidence>
<gene>
    <name evidence="10" type="ORF">KC717_01325</name>
</gene>
<dbReference type="InterPro" id="IPR000834">
    <property type="entry name" value="Peptidase_M14"/>
</dbReference>
<dbReference type="PANTHER" id="PTHR11705:SF143">
    <property type="entry name" value="SLL0236 PROTEIN"/>
    <property type="match status" value="1"/>
</dbReference>
<evidence type="ECO:0000256" key="5">
    <source>
        <dbReference type="ARBA" id="ARBA00022833"/>
    </source>
</evidence>
<dbReference type="GO" id="GO:0005615">
    <property type="term" value="C:extracellular space"/>
    <property type="evidence" value="ECO:0007669"/>
    <property type="project" value="TreeGrafter"/>
</dbReference>
<evidence type="ECO:0000256" key="2">
    <source>
        <dbReference type="ARBA" id="ARBA00005988"/>
    </source>
</evidence>
<comment type="similarity">
    <text evidence="2 7">Belongs to the peptidase M14 family.</text>
</comment>
<name>A0A955L7H6_9BACT</name>
<evidence type="ECO:0000313" key="10">
    <source>
        <dbReference type="EMBL" id="MCA9385267.1"/>
    </source>
</evidence>
<dbReference type="EMBL" id="JAGQLH010000010">
    <property type="protein sequence ID" value="MCA9385267.1"/>
    <property type="molecule type" value="Genomic_DNA"/>
</dbReference>